<dbReference type="GO" id="GO:0005344">
    <property type="term" value="F:oxygen carrier activity"/>
    <property type="evidence" value="ECO:0007669"/>
    <property type="project" value="UniProtKB-KW"/>
</dbReference>
<proteinExistence type="inferred from homology"/>
<evidence type="ECO:0000256" key="4">
    <source>
        <dbReference type="ARBA" id="ARBA00022723"/>
    </source>
</evidence>
<evidence type="ECO:0000313" key="9">
    <source>
        <dbReference type="EMBL" id="KAL3093648.1"/>
    </source>
</evidence>
<dbReference type="Gene3D" id="1.10.490.10">
    <property type="entry name" value="Globins"/>
    <property type="match status" value="1"/>
</dbReference>
<dbReference type="PROSITE" id="PS01033">
    <property type="entry name" value="GLOBIN"/>
    <property type="match status" value="1"/>
</dbReference>
<evidence type="ECO:0000256" key="1">
    <source>
        <dbReference type="ARBA" id="ARBA00022448"/>
    </source>
</evidence>
<dbReference type="InterPro" id="IPR012292">
    <property type="entry name" value="Globin/Proto"/>
</dbReference>
<keyword evidence="10" id="KW-1185">Reference proteome</keyword>
<evidence type="ECO:0000256" key="6">
    <source>
        <dbReference type="RuleBase" id="RU000356"/>
    </source>
</evidence>
<keyword evidence="5" id="KW-0408">Iron</keyword>
<evidence type="ECO:0000256" key="3">
    <source>
        <dbReference type="ARBA" id="ARBA00022621"/>
    </source>
</evidence>
<feature type="chain" id="PRO_5044788895" description="Globin domain-containing protein" evidence="7">
    <location>
        <begin position="21"/>
        <end position="300"/>
    </location>
</feature>
<dbReference type="InterPro" id="IPR050532">
    <property type="entry name" value="Globin-like_OT"/>
</dbReference>
<feature type="domain" description="Globin" evidence="8">
    <location>
        <begin position="117"/>
        <end position="264"/>
    </location>
</feature>
<dbReference type="GO" id="GO:0046872">
    <property type="term" value="F:metal ion binding"/>
    <property type="evidence" value="ECO:0007669"/>
    <property type="project" value="UniProtKB-KW"/>
</dbReference>
<gene>
    <name evidence="9" type="ORF">niasHT_026686</name>
</gene>
<dbReference type="Proteomes" id="UP001620626">
    <property type="component" value="Unassembled WGS sequence"/>
</dbReference>
<keyword evidence="1 6" id="KW-0813">Transport</keyword>
<evidence type="ECO:0000256" key="7">
    <source>
        <dbReference type="SAM" id="SignalP"/>
    </source>
</evidence>
<evidence type="ECO:0000256" key="2">
    <source>
        <dbReference type="ARBA" id="ARBA00022617"/>
    </source>
</evidence>
<name>A0ABD2JSS9_9BILA</name>
<reference evidence="9 10" key="1">
    <citation type="submission" date="2024-10" db="EMBL/GenBank/DDBJ databases">
        <authorList>
            <person name="Kim D."/>
        </authorList>
    </citation>
    <scope>NUCLEOTIDE SEQUENCE [LARGE SCALE GENOMIC DNA]</scope>
    <source>
        <strain evidence="9">BH-2024</strain>
    </source>
</reference>
<protein>
    <recommendedName>
        <fullName evidence="8">Globin domain-containing protein</fullName>
    </recommendedName>
</protein>
<dbReference type="CDD" id="cd01040">
    <property type="entry name" value="Mb-like"/>
    <property type="match status" value="1"/>
</dbReference>
<accession>A0ABD2JSS9</accession>
<dbReference type="InterPro" id="IPR044399">
    <property type="entry name" value="Mb-like_M"/>
</dbReference>
<dbReference type="Pfam" id="PF00042">
    <property type="entry name" value="Globin"/>
    <property type="match status" value="1"/>
</dbReference>
<dbReference type="SUPFAM" id="SSF46458">
    <property type="entry name" value="Globin-like"/>
    <property type="match status" value="1"/>
</dbReference>
<dbReference type="EMBL" id="JBICBT010000910">
    <property type="protein sequence ID" value="KAL3093648.1"/>
    <property type="molecule type" value="Genomic_DNA"/>
</dbReference>
<dbReference type="PANTHER" id="PTHR46458">
    <property type="entry name" value="BLR2807 PROTEIN"/>
    <property type="match status" value="1"/>
</dbReference>
<keyword evidence="4" id="KW-0479">Metal-binding</keyword>
<organism evidence="9 10">
    <name type="scientific">Heterodera trifolii</name>
    <dbReference type="NCBI Taxonomy" id="157864"/>
    <lineage>
        <taxon>Eukaryota</taxon>
        <taxon>Metazoa</taxon>
        <taxon>Ecdysozoa</taxon>
        <taxon>Nematoda</taxon>
        <taxon>Chromadorea</taxon>
        <taxon>Rhabditida</taxon>
        <taxon>Tylenchina</taxon>
        <taxon>Tylenchomorpha</taxon>
        <taxon>Tylenchoidea</taxon>
        <taxon>Heteroderidae</taxon>
        <taxon>Heteroderinae</taxon>
        <taxon>Heterodera</taxon>
    </lineage>
</organism>
<keyword evidence="2 6" id="KW-0349">Heme</keyword>
<dbReference type="PANTHER" id="PTHR46458:SF1">
    <property type="entry name" value="GEO09476P1"/>
    <property type="match status" value="1"/>
</dbReference>
<keyword evidence="7" id="KW-0732">Signal</keyword>
<dbReference type="InterPro" id="IPR009050">
    <property type="entry name" value="Globin-like_sf"/>
</dbReference>
<evidence type="ECO:0000259" key="8">
    <source>
        <dbReference type="PROSITE" id="PS01033"/>
    </source>
</evidence>
<feature type="signal peptide" evidence="7">
    <location>
        <begin position="1"/>
        <end position="20"/>
    </location>
</feature>
<comment type="similarity">
    <text evidence="6">Belongs to the globin family.</text>
</comment>
<comment type="caution">
    <text evidence="9">The sequence shown here is derived from an EMBL/GenBank/DDBJ whole genome shotgun (WGS) entry which is preliminary data.</text>
</comment>
<keyword evidence="3 6" id="KW-0561">Oxygen transport</keyword>
<sequence length="300" mass="33634">MPCPSVPFLLLLLAVPLRKADDNGTAHGGISVPIDRRGGIFFYDEHSLPSRPCALRAEGARRTNNVHILHGPQSRSNNHLLTAPENSHQLLRRSRSASPITSMQRLKLQQQYHLGVLLSHDQQMLIRKSWLKIPKAAFGKAVFEHMIGACPAVVRLFDPPADASTILRHQRYFTELVQRVVDAFLRPTPEQCSESERPLAQWLELIGQRHAQFKIKRAHWDCLGEALTDAVCHWLPPGRQRRETVHAWRVMLSFISDRLGTQTPSAGHHGPTACQMHHPRIELLQLIADGTGGGGSSHQE</sequence>
<dbReference type="AlphaFoldDB" id="A0ABD2JSS9"/>
<evidence type="ECO:0000313" key="10">
    <source>
        <dbReference type="Proteomes" id="UP001620626"/>
    </source>
</evidence>
<dbReference type="InterPro" id="IPR000971">
    <property type="entry name" value="Globin"/>
</dbReference>
<evidence type="ECO:0000256" key="5">
    <source>
        <dbReference type="ARBA" id="ARBA00023004"/>
    </source>
</evidence>